<name>A0AAV4Y263_CAEEX</name>
<dbReference type="AlphaFoldDB" id="A0AAV4Y263"/>
<proteinExistence type="predicted"/>
<organism evidence="1 2">
    <name type="scientific">Caerostris extrusa</name>
    <name type="common">Bark spider</name>
    <name type="synonym">Caerostris bankana</name>
    <dbReference type="NCBI Taxonomy" id="172846"/>
    <lineage>
        <taxon>Eukaryota</taxon>
        <taxon>Metazoa</taxon>
        <taxon>Ecdysozoa</taxon>
        <taxon>Arthropoda</taxon>
        <taxon>Chelicerata</taxon>
        <taxon>Arachnida</taxon>
        <taxon>Araneae</taxon>
        <taxon>Araneomorphae</taxon>
        <taxon>Entelegynae</taxon>
        <taxon>Araneoidea</taxon>
        <taxon>Araneidae</taxon>
        <taxon>Caerostris</taxon>
    </lineage>
</organism>
<keyword evidence="2" id="KW-1185">Reference proteome</keyword>
<evidence type="ECO:0000313" key="1">
    <source>
        <dbReference type="EMBL" id="GIZ00614.1"/>
    </source>
</evidence>
<accession>A0AAV4Y263</accession>
<protein>
    <submittedName>
        <fullName evidence="1">Uncharacterized protein</fullName>
    </submittedName>
</protein>
<evidence type="ECO:0000313" key="2">
    <source>
        <dbReference type="Proteomes" id="UP001054945"/>
    </source>
</evidence>
<gene>
    <name evidence="1" type="ORF">CEXT_385831</name>
</gene>
<reference evidence="1 2" key="1">
    <citation type="submission" date="2021-06" db="EMBL/GenBank/DDBJ databases">
        <title>Caerostris extrusa draft genome.</title>
        <authorList>
            <person name="Kono N."/>
            <person name="Arakawa K."/>
        </authorList>
    </citation>
    <scope>NUCLEOTIDE SEQUENCE [LARGE SCALE GENOMIC DNA]</scope>
</reference>
<dbReference type="Proteomes" id="UP001054945">
    <property type="component" value="Unassembled WGS sequence"/>
</dbReference>
<sequence>MRTIFFNGFSCFIRMRLSKVSSKVRRGWRLFRKLGCNRGWTTGSGGGADYVGLRCAVRRGGRTGTSVSLCLIVITSCFPAAATEAVINTCTGSRRTVFFPECNSEAVGHDAIKNRVYRRVEIVEATRKEK</sequence>
<dbReference type="EMBL" id="BPLR01018568">
    <property type="protein sequence ID" value="GIZ00614.1"/>
    <property type="molecule type" value="Genomic_DNA"/>
</dbReference>
<comment type="caution">
    <text evidence="1">The sequence shown here is derived from an EMBL/GenBank/DDBJ whole genome shotgun (WGS) entry which is preliminary data.</text>
</comment>